<dbReference type="RefSeq" id="XP_026671962.1">
    <property type="nucleotide sequence ID" value="XM_026816161.1"/>
</dbReference>
<gene>
    <name evidence="3 4 5 6 7 8" type="primary">LOC108628023</name>
</gene>
<organism evidence="2 4">
    <name type="scientific">Ceratina calcarata</name>
    <dbReference type="NCBI Taxonomy" id="156304"/>
    <lineage>
        <taxon>Eukaryota</taxon>
        <taxon>Metazoa</taxon>
        <taxon>Ecdysozoa</taxon>
        <taxon>Arthropoda</taxon>
        <taxon>Hexapoda</taxon>
        <taxon>Insecta</taxon>
        <taxon>Pterygota</taxon>
        <taxon>Neoptera</taxon>
        <taxon>Endopterygota</taxon>
        <taxon>Hymenoptera</taxon>
        <taxon>Apocrita</taxon>
        <taxon>Aculeata</taxon>
        <taxon>Apoidea</taxon>
        <taxon>Anthophila</taxon>
        <taxon>Apidae</taxon>
        <taxon>Ceratina</taxon>
        <taxon>Zadontomerus</taxon>
    </lineage>
</organism>
<dbReference type="RefSeq" id="XP_026671958.1">
    <property type="nucleotide sequence ID" value="XM_026816157.1"/>
</dbReference>
<evidence type="ECO:0000256" key="1">
    <source>
        <dbReference type="SAM" id="MobiDB-lite"/>
    </source>
</evidence>
<dbReference type="RefSeq" id="XP_017885151.1">
    <property type="nucleotide sequence ID" value="XM_018029662.2"/>
</dbReference>
<dbReference type="RefSeq" id="XP_026671960.1">
    <property type="nucleotide sequence ID" value="XM_026816159.1"/>
</dbReference>
<dbReference type="InterPro" id="IPR027902">
    <property type="entry name" value="DUF4487"/>
</dbReference>
<dbReference type="RefSeq" id="XP_026671959.1">
    <property type="nucleotide sequence ID" value="XM_026816158.1"/>
</dbReference>
<dbReference type="Proteomes" id="UP000694925">
    <property type="component" value="Unplaced"/>
</dbReference>
<name>A0AAJ7S6T3_9HYME</name>
<sequence length="877" mass="99856">MEDESSFAALLDDSTSDDEKSINDYSSKLKDALENFVQRYDTELLQQTLQDCLSSCPENLLNQNIFNETLPFAYSLLSEALTQIDKTINASTNRDKKQDVKRQLLVCHELLSVWERSMERVSKFSKTSATDLKCILENVSPAIKSTFEHCRTSKTFYGSLLEDVSEELTNLFRKAKTILNLFLATLDGVIVFDTDTESETDLLIKVIDSIGLFVNIANELDLRAFVETAKMFGKLAIKHQQTVQQIDVTIVTGHVAQLTKSISLMLLFYQDTSAQIDEKKIRVVGFSLKILDKLLTAYCSYINNEILECVIDLLLKIFRCSPLCLQKDQFDDKLIEVINVHISKGADAFLNTTFKSSDFKQAFFEYGTRENIDKLGYHLSIVSIMNKLLGMSHEQSCTWTLGDQSIIDLAFTNINYIQEEICVGEARLPGVHDIGERQRSASLYEATLVSICGLISQIPAEGFYAIELILLKHLLGSQLWSSLLSADTWCFVARIGSSELCASHVKYLLKVHAALMKRRNSLEMIILENLIGRLYSLLSEDTRHDLMIEIDDLENPSWTEVARFLPPKTKSVLQTRLASVLNEIPSTFIELQRQPTVQNWNRFTLLMILMGKLNYLGEKNIADMLSQIWNSVANTIEVFENRQLDILSEFMLKLFSVTQPEKIQKNTLSSILEAILASLLCCPPHVKVMASHYLRNNVKSFDNCEVRTANALAELNCCLLEDENPWVRQEALESFVYVTHMCPNDDLVTRIVSAITRKSSLSDSLPAYLSDRTYYELRDFADVRSYLRHVVVHSRDIRHVCDNYEAFERNEKLAKLENRHVDNSDESPLMTKELDECVNKLCGELSEITKKSDAIGKDVLRKLRLVCEKFLDITTPK</sequence>
<dbReference type="Pfam" id="PF14868">
    <property type="entry name" value="DUF4487"/>
    <property type="match status" value="1"/>
</dbReference>
<reference evidence="3 4" key="1">
    <citation type="submission" date="2025-04" db="UniProtKB">
        <authorList>
            <consortium name="RefSeq"/>
        </authorList>
    </citation>
    <scope>IDENTIFICATION</scope>
    <source>
        <tissue evidence="3 4">Whole body</tissue>
    </source>
</reference>
<dbReference type="RefSeq" id="XP_026671961.1">
    <property type="nucleotide sequence ID" value="XM_026816160.1"/>
</dbReference>
<evidence type="ECO:0000313" key="7">
    <source>
        <dbReference type="RefSeq" id="XP_026671961.1"/>
    </source>
</evidence>
<accession>A0AAJ7S6T3</accession>
<dbReference type="GeneID" id="108628023"/>
<feature type="region of interest" description="Disordered" evidence="1">
    <location>
        <begin position="1"/>
        <end position="22"/>
    </location>
</feature>
<keyword evidence="2" id="KW-1185">Reference proteome</keyword>
<dbReference type="PANTHER" id="PTHR16071">
    <property type="entry name" value="CHROMOSOME 1 OPEN READING FRAME 112"/>
    <property type="match status" value="1"/>
</dbReference>
<dbReference type="AlphaFoldDB" id="A0AAJ7S6T3"/>
<evidence type="ECO:0000313" key="8">
    <source>
        <dbReference type="RefSeq" id="XP_026671962.1"/>
    </source>
</evidence>
<protein>
    <submittedName>
        <fullName evidence="3 4">Uncharacterized protein C1orf112-like isoform X1</fullName>
    </submittedName>
</protein>
<evidence type="ECO:0000313" key="2">
    <source>
        <dbReference type="Proteomes" id="UP000694925"/>
    </source>
</evidence>
<evidence type="ECO:0000313" key="5">
    <source>
        <dbReference type="RefSeq" id="XP_026671959.1"/>
    </source>
</evidence>
<evidence type="ECO:0000313" key="4">
    <source>
        <dbReference type="RefSeq" id="XP_026671958.1"/>
    </source>
</evidence>
<dbReference type="KEGG" id="ccal:108628023"/>
<evidence type="ECO:0000313" key="3">
    <source>
        <dbReference type="RefSeq" id="XP_017885151.1"/>
    </source>
</evidence>
<proteinExistence type="predicted"/>
<evidence type="ECO:0000313" key="6">
    <source>
        <dbReference type="RefSeq" id="XP_026671960.1"/>
    </source>
</evidence>
<dbReference type="PANTHER" id="PTHR16071:SF2">
    <property type="entry name" value="FIGNL1-INTERACTING REGULATOR OF RECOMBINATION AND MITOSIS"/>
    <property type="match status" value="1"/>
</dbReference>